<gene>
    <name evidence="3" type="ORF">Desgi_3134</name>
</gene>
<dbReference type="Proteomes" id="UP000013520">
    <property type="component" value="Chromosome"/>
</dbReference>
<evidence type="ECO:0000313" key="4">
    <source>
        <dbReference type="Proteomes" id="UP000013520"/>
    </source>
</evidence>
<name>R4KH25_9FIRM</name>
<sequence length="354" mass="39132">MSDIFHKALTEDAARINVSHKTWKQVKQSRGRKRKKANWKRRLLAYGAYAAILLIMAIGISGFVSPVMAKVLQKVPIIGELYSFTNIPKLNQYASEANPSVTDKGITVSVPKAYYDGNQVILIYAIQVPEGYEPIDVSQINLTVAKILLNGKPLPIDGATGKDYLVLPNTYRGDIVWYLSSDQVSRSGMLTIPIYQVGTIKGNWTLSVSVSSEAIDNAIETFHPKDASKTHDGITITVNKVNKGPVYTTISMQVRQPLQMNNRLPIYMPLNGMEFTVYTSSHKPPIYEGFTAINPPKEVGNEVVWDDLILRCLTPPDDVKSIIVEPVLAVMYEEGVTEGSCPNIPQLAITVPIN</sequence>
<dbReference type="HOGENOM" id="CLU_753830_0_0_9"/>
<feature type="domain" description="DUF4179" evidence="2">
    <location>
        <begin position="40"/>
        <end position="126"/>
    </location>
</feature>
<organism evidence="3 4">
    <name type="scientific">Desulfoscipio gibsoniae DSM 7213</name>
    <dbReference type="NCBI Taxonomy" id="767817"/>
    <lineage>
        <taxon>Bacteria</taxon>
        <taxon>Bacillati</taxon>
        <taxon>Bacillota</taxon>
        <taxon>Clostridia</taxon>
        <taxon>Eubacteriales</taxon>
        <taxon>Desulfallaceae</taxon>
        <taxon>Desulfoscipio</taxon>
    </lineage>
</organism>
<keyword evidence="1" id="KW-1133">Transmembrane helix</keyword>
<keyword evidence="1" id="KW-0812">Transmembrane</keyword>
<evidence type="ECO:0000256" key="1">
    <source>
        <dbReference type="SAM" id="Phobius"/>
    </source>
</evidence>
<dbReference type="AlphaFoldDB" id="R4KH25"/>
<protein>
    <recommendedName>
        <fullName evidence="2">DUF4179 domain-containing protein</fullName>
    </recommendedName>
</protein>
<dbReference type="Pfam" id="PF13786">
    <property type="entry name" value="DUF4179"/>
    <property type="match status" value="1"/>
</dbReference>
<dbReference type="STRING" id="767817.Desgi_3134"/>
<dbReference type="Gene3D" id="2.60.40.1630">
    <property type="entry name" value="bacillus anthracis domain"/>
    <property type="match status" value="1"/>
</dbReference>
<dbReference type="InterPro" id="IPR025436">
    <property type="entry name" value="DUF4179"/>
</dbReference>
<reference evidence="3 4" key="1">
    <citation type="submission" date="2012-01" db="EMBL/GenBank/DDBJ databases">
        <title>Complete sequence of Desulfotomaculum gibsoniae DSM 7213.</title>
        <authorList>
            <consortium name="US DOE Joint Genome Institute"/>
            <person name="Lucas S."/>
            <person name="Han J."/>
            <person name="Lapidus A."/>
            <person name="Cheng J.-F."/>
            <person name="Goodwin L."/>
            <person name="Pitluck S."/>
            <person name="Peters L."/>
            <person name="Ovchinnikova G."/>
            <person name="Teshima H."/>
            <person name="Detter J.C."/>
            <person name="Han C."/>
            <person name="Tapia R."/>
            <person name="Land M."/>
            <person name="Hauser L."/>
            <person name="Kyrpides N."/>
            <person name="Ivanova N."/>
            <person name="Pagani I."/>
            <person name="Parshina S."/>
            <person name="Plugge C."/>
            <person name="Muyzer G."/>
            <person name="Kuever J."/>
            <person name="Ivanova A."/>
            <person name="Nazina T."/>
            <person name="Klenk H.-P."/>
            <person name="Brambilla E."/>
            <person name="Spring S."/>
            <person name="Stams A.F."/>
            <person name="Woyke T."/>
        </authorList>
    </citation>
    <scope>NUCLEOTIDE SEQUENCE [LARGE SCALE GENOMIC DNA]</scope>
    <source>
        <strain evidence="3 4">DSM 7213</strain>
    </source>
</reference>
<evidence type="ECO:0000313" key="3">
    <source>
        <dbReference type="EMBL" id="AGL02493.1"/>
    </source>
</evidence>
<dbReference type="EMBL" id="CP003273">
    <property type="protein sequence ID" value="AGL02493.1"/>
    <property type="molecule type" value="Genomic_DNA"/>
</dbReference>
<dbReference type="RefSeq" id="WP_006520627.1">
    <property type="nucleotide sequence ID" value="NC_021184.1"/>
</dbReference>
<dbReference type="KEGG" id="dgi:Desgi_3134"/>
<evidence type="ECO:0000259" key="2">
    <source>
        <dbReference type="Pfam" id="PF13786"/>
    </source>
</evidence>
<accession>R4KH25</accession>
<keyword evidence="4" id="KW-1185">Reference proteome</keyword>
<proteinExistence type="predicted"/>
<dbReference type="OrthoDB" id="1804554at2"/>
<feature type="transmembrane region" description="Helical" evidence="1">
    <location>
        <begin position="43"/>
        <end position="64"/>
    </location>
</feature>
<dbReference type="eggNOG" id="ENOG502ZA1Y">
    <property type="taxonomic scope" value="Bacteria"/>
</dbReference>
<keyword evidence="1" id="KW-0472">Membrane</keyword>